<dbReference type="AlphaFoldDB" id="A0A5C6ECM3"/>
<protein>
    <submittedName>
        <fullName evidence="1">Uncharacterized protein</fullName>
    </submittedName>
</protein>
<proteinExistence type="predicted"/>
<sequence>MGSFMTEKPNDAPSSQTVKEAGEKLGRGIISIKDLKVERVVLRLPSMGEVKVYPYISGGAMQAADSATQDEQMLERIFMKSVFPVVDTNAFDEADWDAVARHFLNTEETTESYEEEVKSGYSACKAFATTFKHSKPWKDHERSMRELKRSLESEVEAATRMMRSYENTAASVFAGFDRNQFADMGAETTRLIDQYSIKMPELNLELQTSIDRVLSEVKALSKIRIPEVTFTAPKIDLIGQVEHQLASFRLVSDLQLTSFEQISSLMSPLTMPDFGNVGGLASLNDAIFSSVAQTLATNRLFASVDYLSPQQIRGGLLAPNDNDDWVEEIEEAEEAIVIETLTNQQVINSIVTDRLQQFEKERHLDELPQLRERIESLTKPESFVKVLDRFGKRVAREDSQIFWEEYGSKFSSRPEAIGKSLLGMFLDAYGGGQAFVAHELRVGEGYVDLVVFFQGKTFVVELKVVGPGWGIGKAKLGLEQLGYYDDMYFDADVFLVVFDGRKTTKGERLPDEHRLENGKVARVVSVPIFTIAPTRK</sequence>
<gene>
    <name evidence="1" type="ORF">Q31b_01000</name>
</gene>
<comment type="caution">
    <text evidence="1">The sequence shown here is derived from an EMBL/GenBank/DDBJ whole genome shotgun (WGS) entry which is preliminary data.</text>
</comment>
<organism evidence="1 2">
    <name type="scientific">Novipirellula aureliae</name>
    <dbReference type="NCBI Taxonomy" id="2527966"/>
    <lineage>
        <taxon>Bacteria</taxon>
        <taxon>Pseudomonadati</taxon>
        <taxon>Planctomycetota</taxon>
        <taxon>Planctomycetia</taxon>
        <taxon>Pirellulales</taxon>
        <taxon>Pirellulaceae</taxon>
        <taxon>Novipirellula</taxon>
    </lineage>
</organism>
<name>A0A5C6ECM3_9BACT</name>
<reference evidence="1 2" key="1">
    <citation type="submission" date="2019-02" db="EMBL/GenBank/DDBJ databases">
        <title>Deep-cultivation of Planctomycetes and their phenomic and genomic characterization uncovers novel biology.</title>
        <authorList>
            <person name="Wiegand S."/>
            <person name="Jogler M."/>
            <person name="Boedeker C."/>
            <person name="Pinto D."/>
            <person name="Vollmers J."/>
            <person name="Rivas-Marin E."/>
            <person name="Kohn T."/>
            <person name="Peeters S.H."/>
            <person name="Heuer A."/>
            <person name="Rast P."/>
            <person name="Oberbeckmann S."/>
            <person name="Bunk B."/>
            <person name="Jeske O."/>
            <person name="Meyerdierks A."/>
            <person name="Storesund J.E."/>
            <person name="Kallscheuer N."/>
            <person name="Luecker S."/>
            <person name="Lage O.M."/>
            <person name="Pohl T."/>
            <person name="Merkel B.J."/>
            <person name="Hornburger P."/>
            <person name="Mueller R.-W."/>
            <person name="Bruemmer F."/>
            <person name="Labrenz M."/>
            <person name="Spormann A.M."/>
            <person name="Op Den Camp H."/>
            <person name="Overmann J."/>
            <person name="Amann R."/>
            <person name="Jetten M.S.M."/>
            <person name="Mascher T."/>
            <person name="Medema M.H."/>
            <person name="Devos D.P."/>
            <person name="Kaster A.-K."/>
            <person name="Ovreas L."/>
            <person name="Rohde M."/>
            <person name="Galperin M.Y."/>
            <person name="Jogler C."/>
        </authorList>
    </citation>
    <scope>NUCLEOTIDE SEQUENCE [LARGE SCALE GENOMIC DNA]</scope>
    <source>
        <strain evidence="1 2">Q31b</strain>
    </source>
</reference>
<evidence type="ECO:0000313" key="1">
    <source>
        <dbReference type="EMBL" id="TWU44929.1"/>
    </source>
</evidence>
<accession>A0A5C6ECM3</accession>
<keyword evidence="2" id="KW-1185">Reference proteome</keyword>
<evidence type="ECO:0000313" key="2">
    <source>
        <dbReference type="Proteomes" id="UP000315471"/>
    </source>
</evidence>
<dbReference type="EMBL" id="SJPY01000001">
    <property type="protein sequence ID" value="TWU44929.1"/>
    <property type="molecule type" value="Genomic_DNA"/>
</dbReference>
<dbReference type="Proteomes" id="UP000315471">
    <property type="component" value="Unassembled WGS sequence"/>
</dbReference>